<keyword evidence="2" id="KW-1185">Reference proteome</keyword>
<dbReference type="Proteomes" id="UP001597045">
    <property type="component" value="Unassembled WGS sequence"/>
</dbReference>
<evidence type="ECO:0000313" key="2">
    <source>
        <dbReference type="Proteomes" id="UP001597045"/>
    </source>
</evidence>
<reference evidence="2" key="1">
    <citation type="journal article" date="2019" name="Int. J. Syst. Evol. Microbiol.">
        <title>The Global Catalogue of Microorganisms (GCM) 10K type strain sequencing project: providing services to taxonomists for standard genome sequencing and annotation.</title>
        <authorList>
            <consortium name="The Broad Institute Genomics Platform"/>
            <consortium name="The Broad Institute Genome Sequencing Center for Infectious Disease"/>
            <person name="Wu L."/>
            <person name="Ma J."/>
        </authorList>
    </citation>
    <scope>NUCLEOTIDE SEQUENCE [LARGE SCALE GENOMIC DNA]</scope>
    <source>
        <strain evidence="2">JCM 31486</strain>
    </source>
</reference>
<sequence>MLSKGKVVAQGTSAELKANLGQRMITARLDDHRKSDVALTAIRRLGFTPTYSAEQHAVTIPGVGTKDLARVVRALDEDHIELAELVLTEPSLDDVYLAVTDKKPATAA</sequence>
<organism evidence="1 2">
    <name type="scientific">Kibdelosporangium lantanae</name>
    <dbReference type="NCBI Taxonomy" id="1497396"/>
    <lineage>
        <taxon>Bacteria</taxon>
        <taxon>Bacillati</taxon>
        <taxon>Actinomycetota</taxon>
        <taxon>Actinomycetes</taxon>
        <taxon>Pseudonocardiales</taxon>
        <taxon>Pseudonocardiaceae</taxon>
        <taxon>Kibdelosporangium</taxon>
    </lineage>
</organism>
<gene>
    <name evidence="1" type="ORF">ACFQ1S_11685</name>
</gene>
<dbReference type="EMBL" id="JBHTIS010000549">
    <property type="protein sequence ID" value="MFD1046181.1"/>
    <property type="molecule type" value="Genomic_DNA"/>
</dbReference>
<evidence type="ECO:0000313" key="1">
    <source>
        <dbReference type="EMBL" id="MFD1046181.1"/>
    </source>
</evidence>
<proteinExistence type="predicted"/>
<comment type="caution">
    <text evidence="1">The sequence shown here is derived from an EMBL/GenBank/DDBJ whole genome shotgun (WGS) entry which is preliminary data.</text>
</comment>
<accession>A0ABW3M7U3</accession>
<name>A0ABW3M7U3_9PSEU</name>
<evidence type="ECO:0008006" key="3">
    <source>
        <dbReference type="Google" id="ProtNLM"/>
    </source>
</evidence>
<protein>
    <recommendedName>
        <fullName evidence="3">DUF4162 domain-containing protein</fullName>
    </recommendedName>
</protein>